<evidence type="ECO:0000313" key="2">
    <source>
        <dbReference type="EMBL" id="ARN72996.1"/>
    </source>
</evidence>
<evidence type="ECO:0000313" key="3">
    <source>
        <dbReference type="Proteomes" id="UP000193450"/>
    </source>
</evidence>
<dbReference type="KEGG" id="osg:BST96_02055"/>
<dbReference type="EMBL" id="CP019343">
    <property type="protein sequence ID" value="ARN72996.1"/>
    <property type="molecule type" value="Genomic_DNA"/>
</dbReference>
<dbReference type="STRING" id="716816.BST96_02055"/>
<dbReference type="PANTHER" id="PTHR36121">
    <property type="entry name" value="PROTEIN SXY"/>
    <property type="match status" value="1"/>
</dbReference>
<dbReference type="Pfam" id="PF04994">
    <property type="entry name" value="TfoX_C"/>
    <property type="match status" value="1"/>
</dbReference>
<accession>A0A1X9N5I5</accession>
<dbReference type="Gene3D" id="1.10.150.20">
    <property type="entry name" value="5' to 3' exonuclease, C-terminal subdomain"/>
    <property type="match status" value="1"/>
</dbReference>
<dbReference type="PANTHER" id="PTHR36121:SF1">
    <property type="entry name" value="PROTEIN SXY"/>
    <property type="match status" value="1"/>
</dbReference>
<organism evidence="2 3">
    <name type="scientific">Oceanicoccus sagamiensis</name>
    <dbReference type="NCBI Taxonomy" id="716816"/>
    <lineage>
        <taxon>Bacteria</taxon>
        <taxon>Pseudomonadati</taxon>
        <taxon>Pseudomonadota</taxon>
        <taxon>Gammaproteobacteria</taxon>
        <taxon>Cellvibrionales</taxon>
        <taxon>Spongiibacteraceae</taxon>
        <taxon>Oceanicoccus</taxon>
    </lineage>
</organism>
<proteinExistence type="predicted"/>
<feature type="domain" description="TfoX C-terminal" evidence="1">
    <location>
        <begin position="1"/>
        <end position="80"/>
    </location>
</feature>
<protein>
    <submittedName>
        <fullName evidence="2">Competence protein TfoX</fullName>
    </submittedName>
</protein>
<evidence type="ECO:0000259" key="1">
    <source>
        <dbReference type="Pfam" id="PF04994"/>
    </source>
</evidence>
<dbReference type="AlphaFoldDB" id="A0A1X9N5I5"/>
<sequence>MQSDLLELKNLGNTSINWLRAIGVQSREDLQKKGAVEAYSEIKGRGIRVSKVLLYALHGAMTDTHWNDLDNQTKQELLQQAESLGNSSKTA</sequence>
<keyword evidence="3" id="KW-1185">Reference proteome</keyword>
<gene>
    <name evidence="2" type="ORF">BST96_02055</name>
</gene>
<name>A0A1X9N5I5_9GAMM</name>
<dbReference type="InterPro" id="IPR007077">
    <property type="entry name" value="TfoX_C"/>
</dbReference>
<dbReference type="OrthoDB" id="1034776at2"/>
<dbReference type="RefSeq" id="WP_085757091.1">
    <property type="nucleotide sequence ID" value="NZ_CP019343.1"/>
</dbReference>
<reference evidence="2 3" key="1">
    <citation type="submission" date="2016-11" db="EMBL/GenBank/DDBJ databases">
        <title>Trade-off between light-utilization and light-protection in marine flavobacteria.</title>
        <authorList>
            <person name="Kumagai Y."/>
        </authorList>
    </citation>
    <scope>NUCLEOTIDE SEQUENCE [LARGE SCALE GENOMIC DNA]</scope>
    <source>
        <strain evidence="2 3">NBRC 107125</strain>
    </source>
</reference>
<dbReference type="InterPro" id="IPR047525">
    <property type="entry name" value="TfoX-like"/>
</dbReference>
<dbReference type="Proteomes" id="UP000193450">
    <property type="component" value="Chromosome"/>
</dbReference>